<organism evidence="1 2">
    <name type="scientific">Panagrolaimus sp. ES5</name>
    <dbReference type="NCBI Taxonomy" id="591445"/>
    <lineage>
        <taxon>Eukaryota</taxon>
        <taxon>Metazoa</taxon>
        <taxon>Ecdysozoa</taxon>
        <taxon>Nematoda</taxon>
        <taxon>Chromadorea</taxon>
        <taxon>Rhabditida</taxon>
        <taxon>Tylenchina</taxon>
        <taxon>Panagrolaimomorpha</taxon>
        <taxon>Panagrolaimoidea</taxon>
        <taxon>Panagrolaimidae</taxon>
        <taxon>Panagrolaimus</taxon>
    </lineage>
</organism>
<proteinExistence type="predicted"/>
<evidence type="ECO:0000313" key="1">
    <source>
        <dbReference type="Proteomes" id="UP000887579"/>
    </source>
</evidence>
<dbReference type="WBParaSite" id="ES5_v2.g25089.t1">
    <property type="protein sequence ID" value="ES5_v2.g25089.t1"/>
    <property type="gene ID" value="ES5_v2.g25089"/>
</dbReference>
<reference evidence="2" key="1">
    <citation type="submission" date="2022-11" db="UniProtKB">
        <authorList>
            <consortium name="WormBaseParasite"/>
        </authorList>
    </citation>
    <scope>IDENTIFICATION</scope>
</reference>
<name>A0AC34G662_9BILA</name>
<protein>
    <submittedName>
        <fullName evidence="2">Transmembrane protein</fullName>
    </submittedName>
</protein>
<accession>A0AC34G662</accession>
<dbReference type="Proteomes" id="UP000887579">
    <property type="component" value="Unplaced"/>
</dbReference>
<evidence type="ECO:0000313" key="2">
    <source>
        <dbReference type="WBParaSite" id="ES5_v2.g25089.t1"/>
    </source>
</evidence>
<sequence length="147" mass="16136">MTSLRHLTKLINASKLNLASSQVCIIRLSSYDSKALLRQLDHHQIQVIRTVRTGNSHGSTSSTPPPPPPPENEKPFSKSNVPPNIKNIDPATLKKLRMFVLFVVVSSFGLSFLALGTMATHSNPAVVKALEAEAIDFDEFLQHILPT</sequence>